<sequence>MNKAAKTMRPVAILGGSRTPFVKSFSHYARIGNRELMTATLKDLVNKLNIQGERLGDVALGAVMKNASDWNMSRESLLSSGLDPHTPGYDVQRACGTGLETIAQIALKIAAGQIESGIGGGTDTNSDIAGVLPHEFTWILKDAQAAKTLPDRLKKLSEFKLQYLKPQFPTVQEPRTGKSMGQHTEMMVKDWMISREAQDELAYRSHMNAAKAYDEGFYNDLVFEFNGLKKDIFVRGDTTIEKLAKLKPAFDFTGTGTLTAGNSTPLTDGASAVLLGSEEWAQKKNLDVLAYFVDAEYAGVDYVGGEGLLMAPAYAVPRMLRRNGLTLQDFDFYEIHEAFAGQVLCTLKAWESDEYCRTKLGEPKALGSIDRSKLNVKGGSLALGHPFAATGGRIVASLAKMLKQKGSGRGLVSVCTAGGMGVTAIIER</sequence>
<name>A0A150WJD4_BDEBC</name>
<protein>
    <submittedName>
        <fullName evidence="8">Acetyl-CoA acetyltransferase</fullName>
    </submittedName>
</protein>
<dbReference type="OrthoDB" id="5288246at2"/>
<dbReference type="InterPro" id="IPR020613">
    <property type="entry name" value="Thiolase_CS"/>
</dbReference>
<dbReference type="InterPro" id="IPR050521">
    <property type="entry name" value="3-ketoacyl-CoA_Thiolase"/>
</dbReference>
<reference evidence="8 9" key="1">
    <citation type="submission" date="2016-03" db="EMBL/GenBank/DDBJ databases">
        <authorList>
            <person name="Ploux O."/>
        </authorList>
    </citation>
    <scope>NUCLEOTIDE SEQUENCE [LARGE SCALE GENOMIC DNA]</scope>
    <source>
        <strain evidence="8 9">R0</strain>
    </source>
</reference>
<comment type="caution">
    <text evidence="8">The sequence shown here is derived from an EMBL/GenBank/DDBJ whole genome shotgun (WGS) entry which is preliminary data.</text>
</comment>
<dbReference type="Proteomes" id="UP000075320">
    <property type="component" value="Unassembled WGS sequence"/>
</dbReference>
<evidence type="ECO:0000259" key="6">
    <source>
        <dbReference type="Pfam" id="PF00108"/>
    </source>
</evidence>
<feature type="domain" description="Thiolase N-terminal" evidence="6">
    <location>
        <begin position="11"/>
        <end position="279"/>
    </location>
</feature>
<dbReference type="AlphaFoldDB" id="A0A150WJD4"/>
<dbReference type="CDD" id="cd00751">
    <property type="entry name" value="thiolase"/>
    <property type="match status" value="1"/>
</dbReference>
<evidence type="ECO:0000256" key="2">
    <source>
        <dbReference type="ARBA" id="ARBA00022679"/>
    </source>
</evidence>
<dbReference type="NCBIfam" id="TIGR01930">
    <property type="entry name" value="AcCoA-C-Actrans"/>
    <property type="match status" value="1"/>
</dbReference>
<dbReference type="EMBL" id="LUKE01000003">
    <property type="protein sequence ID" value="KYG63869.1"/>
    <property type="molecule type" value="Genomic_DNA"/>
</dbReference>
<evidence type="ECO:0000256" key="1">
    <source>
        <dbReference type="ARBA" id="ARBA00010982"/>
    </source>
</evidence>
<dbReference type="InterPro" id="IPR020616">
    <property type="entry name" value="Thiolase_N"/>
</dbReference>
<feature type="active site" description="Acyl-thioester intermediate" evidence="4">
    <location>
        <position position="95"/>
    </location>
</feature>
<comment type="similarity">
    <text evidence="1 5">Belongs to the thiolase-like superfamily. Thiolase family.</text>
</comment>
<dbReference type="InterPro" id="IPR002155">
    <property type="entry name" value="Thiolase"/>
</dbReference>
<dbReference type="InterPro" id="IPR016039">
    <property type="entry name" value="Thiolase-like"/>
</dbReference>
<evidence type="ECO:0000256" key="3">
    <source>
        <dbReference type="ARBA" id="ARBA00023315"/>
    </source>
</evidence>
<evidence type="ECO:0000256" key="5">
    <source>
        <dbReference type="RuleBase" id="RU003557"/>
    </source>
</evidence>
<dbReference type="GO" id="GO:0005829">
    <property type="term" value="C:cytosol"/>
    <property type="evidence" value="ECO:0007669"/>
    <property type="project" value="TreeGrafter"/>
</dbReference>
<accession>A0A150WJD4</accession>
<dbReference type="Pfam" id="PF00108">
    <property type="entry name" value="Thiolase_N"/>
    <property type="match status" value="1"/>
</dbReference>
<keyword evidence="9" id="KW-1185">Reference proteome</keyword>
<dbReference type="Gene3D" id="3.40.47.10">
    <property type="match status" value="1"/>
</dbReference>
<dbReference type="PROSITE" id="PS00737">
    <property type="entry name" value="THIOLASE_2"/>
    <property type="match status" value="1"/>
</dbReference>
<feature type="active site" description="Proton acceptor" evidence="4">
    <location>
        <position position="385"/>
    </location>
</feature>
<gene>
    <name evidence="8" type="ORF">AZI86_13705</name>
</gene>
<dbReference type="Pfam" id="PF02803">
    <property type="entry name" value="Thiolase_C"/>
    <property type="match status" value="1"/>
</dbReference>
<organism evidence="8 9">
    <name type="scientific">Bdellovibrio bacteriovorus</name>
    <dbReference type="NCBI Taxonomy" id="959"/>
    <lineage>
        <taxon>Bacteria</taxon>
        <taxon>Pseudomonadati</taxon>
        <taxon>Bdellovibrionota</taxon>
        <taxon>Bdellovibrionia</taxon>
        <taxon>Bdellovibrionales</taxon>
        <taxon>Pseudobdellovibrionaceae</taxon>
        <taxon>Bdellovibrio</taxon>
    </lineage>
</organism>
<proteinExistence type="inferred from homology"/>
<feature type="active site" description="Proton acceptor" evidence="4">
    <location>
        <position position="415"/>
    </location>
</feature>
<evidence type="ECO:0000256" key="4">
    <source>
        <dbReference type="PIRSR" id="PIRSR000429-1"/>
    </source>
</evidence>
<feature type="domain" description="Thiolase C-terminal" evidence="7">
    <location>
        <begin position="288"/>
        <end position="428"/>
    </location>
</feature>
<evidence type="ECO:0000313" key="9">
    <source>
        <dbReference type="Proteomes" id="UP000075320"/>
    </source>
</evidence>
<keyword evidence="3 5" id="KW-0012">Acyltransferase</keyword>
<dbReference type="PANTHER" id="PTHR42689:SF1">
    <property type="entry name" value="ACETYL-COA ACYLTRANSFERASE FADA2 (3-KETOACYL-COA THIOLASE) (BETA-KETOTHIOLASE)-RELATED"/>
    <property type="match status" value="1"/>
</dbReference>
<dbReference type="GO" id="GO:0003988">
    <property type="term" value="F:acetyl-CoA C-acyltransferase activity"/>
    <property type="evidence" value="ECO:0007669"/>
    <property type="project" value="UniProtKB-ARBA"/>
</dbReference>
<dbReference type="InterPro" id="IPR020617">
    <property type="entry name" value="Thiolase_C"/>
</dbReference>
<evidence type="ECO:0000259" key="7">
    <source>
        <dbReference type="Pfam" id="PF02803"/>
    </source>
</evidence>
<dbReference type="RefSeq" id="WP_061835763.1">
    <property type="nucleotide sequence ID" value="NZ_LUKE01000003.1"/>
</dbReference>
<evidence type="ECO:0000313" key="8">
    <source>
        <dbReference type="EMBL" id="KYG63869.1"/>
    </source>
</evidence>
<keyword evidence="2 5" id="KW-0808">Transferase</keyword>
<dbReference type="NCBIfam" id="NF006740">
    <property type="entry name" value="PRK09268.1"/>
    <property type="match status" value="1"/>
</dbReference>
<dbReference type="PIRSF" id="PIRSF000429">
    <property type="entry name" value="Ac-CoA_Ac_transf"/>
    <property type="match status" value="1"/>
</dbReference>
<dbReference type="SUPFAM" id="SSF53901">
    <property type="entry name" value="Thiolase-like"/>
    <property type="match status" value="2"/>
</dbReference>
<dbReference type="PANTHER" id="PTHR42689">
    <property type="entry name" value="ACETYL-COA ACYLTRANSFERASE FADA2 (3-KETOACYL-COA THIOLASE) (BETA-KETOTHIOLASE)-RELATED"/>
    <property type="match status" value="1"/>
</dbReference>